<dbReference type="Proteomes" id="UP000255528">
    <property type="component" value="Unassembled WGS sequence"/>
</dbReference>
<dbReference type="EMBL" id="UIGI01000001">
    <property type="protein sequence ID" value="SUW64044.1"/>
    <property type="molecule type" value="Genomic_DNA"/>
</dbReference>
<evidence type="ECO:0000313" key="2">
    <source>
        <dbReference type="Proteomes" id="UP000255528"/>
    </source>
</evidence>
<dbReference type="RefSeq" id="WP_115628760.1">
    <property type="nucleotide sequence ID" value="NZ_UIGI01000001.1"/>
</dbReference>
<dbReference type="AlphaFoldDB" id="A0A381C816"/>
<reference evidence="1 2" key="1">
    <citation type="submission" date="2018-06" db="EMBL/GenBank/DDBJ databases">
        <authorList>
            <consortium name="Pathogen Informatics"/>
            <person name="Doyle S."/>
        </authorList>
    </citation>
    <scope>NUCLEOTIDE SEQUENCE [LARGE SCALE GENOMIC DNA]</scope>
    <source>
        <strain evidence="1 2">NCTC12119</strain>
    </source>
</reference>
<name>A0A381C816_9ENTR</name>
<accession>A0A381C816</accession>
<gene>
    <name evidence="1" type="ORF">NCTC12119_02543</name>
</gene>
<sequence length="258" mass="28305">MKRYCFKSSGNSPLDSISMSPTPSRSLFRWAVFALALTIVVPPVIARAESVPAVQTNTASMTYEQQMSLFQQAVTNDLNGRHGEARQAYDALKNSDISENIAVPSAVNLVALDRFSEARRAFNALAKSPDARDRDYAHLWQLWLTARRGTANPQQLDKSLRDMAGGLQATASYQQEIINLYAGKGSVDAVFAAVSAMPDASELQRTDALTEATFFTSGYLRYVKQDSPAAKDLLQKKSHQLSSVSLEIPLITREKAAL</sequence>
<organism evidence="1 2">
    <name type="scientific">Buttiauxella agrestis</name>
    <dbReference type="NCBI Taxonomy" id="82977"/>
    <lineage>
        <taxon>Bacteria</taxon>
        <taxon>Pseudomonadati</taxon>
        <taxon>Pseudomonadota</taxon>
        <taxon>Gammaproteobacteria</taxon>
        <taxon>Enterobacterales</taxon>
        <taxon>Enterobacteriaceae</taxon>
        <taxon>Buttiauxella</taxon>
    </lineage>
</organism>
<protein>
    <submittedName>
        <fullName evidence="1">Uncharacterized protein</fullName>
    </submittedName>
</protein>
<evidence type="ECO:0000313" key="1">
    <source>
        <dbReference type="EMBL" id="SUW64044.1"/>
    </source>
</evidence>
<proteinExistence type="predicted"/>